<protein>
    <recommendedName>
        <fullName evidence="6">Late embryogenesis abundant protein LEA-2 subgroup domain-containing protein</fullName>
    </recommendedName>
</protein>
<dbReference type="PANTHER" id="PTHR31415:SF3">
    <property type="entry name" value="LATE EMBRYOGENESIS ABUNDANT (LEA) HYDROXYPROLINE-RICH GLYCOPROTEIN FAMILY"/>
    <property type="match status" value="1"/>
</dbReference>
<evidence type="ECO:0000256" key="2">
    <source>
        <dbReference type="ARBA" id="ARBA00022692"/>
    </source>
</evidence>
<dbReference type="GO" id="GO:0098542">
    <property type="term" value="P:defense response to other organism"/>
    <property type="evidence" value="ECO:0007669"/>
    <property type="project" value="InterPro"/>
</dbReference>
<name>A0A5J4ZCK2_9ASTE</name>
<evidence type="ECO:0000313" key="7">
    <source>
        <dbReference type="EMBL" id="KAA8515462.1"/>
    </source>
</evidence>
<dbReference type="AlphaFoldDB" id="A0A5J4ZCK2"/>
<proteinExistence type="predicted"/>
<dbReference type="Pfam" id="PF03168">
    <property type="entry name" value="LEA_2"/>
    <property type="match status" value="2"/>
</dbReference>
<keyword evidence="2 5" id="KW-0812">Transmembrane</keyword>
<comment type="subcellular location">
    <subcellularLocation>
        <location evidence="1">Membrane</location>
        <topology evidence="1">Single-pass membrane protein</topology>
    </subcellularLocation>
</comment>
<evidence type="ECO:0000256" key="3">
    <source>
        <dbReference type="ARBA" id="ARBA00022989"/>
    </source>
</evidence>
<accession>A0A5J4ZCK2</accession>
<keyword evidence="3 5" id="KW-1133">Transmembrane helix</keyword>
<dbReference type="GO" id="GO:0009506">
    <property type="term" value="C:plasmodesma"/>
    <property type="evidence" value="ECO:0007669"/>
    <property type="project" value="TreeGrafter"/>
</dbReference>
<evidence type="ECO:0000259" key="6">
    <source>
        <dbReference type="Pfam" id="PF03168"/>
    </source>
</evidence>
<dbReference type="OrthoDB" id="779224at2759"/>
<organism evidence="7 8">
    <name type="scientific">Nyssa sinensis</name>
    <dbReference type="NCBI Taxonomy" id="561372"/>
    <lineage>
        <taxon>Eukaryota</taxon>
        <taxon>Viridiplantae</taxon>
        <taxon>Streptophyta</taxon>
        <taxon>Embryophyta</taxon>
        <taxon>Tracheophyta</taxon>
        <taxon>Spermatophyta</taxon>
        <taxon>Magnoliopsida</taxon>
        <taxon>eudicotyledons</taxon>
        <taxon>Gunneridae</taxon>
        <taxon>Pentapetalae</taxon>
        <taxon>asterids</taxon>
        <taxon>Cornales</taxon>
        <taxon>Nyssaceae</taxon>
        <taxon>Nyssa</taxon>
    </lineage>
</organism>
<keyword evidence="8" id="KW-1185">Reference proteome</keyword>
<dbReference type="InterPro" id="IPR044839">
    <property type="entry name" value="NDR1-like"/>
</dbReference>
<dbReference type="GO" id="GO:0005886">
    <property type="term" value="C:plasma membrane"/>
    <property type="evidence" value="ECO:0007669"/>
    <property type="project" value="TreeGrafter"/>
</dbReference>
<evidence type="ECO:0000313" key="8">
    <source>
        <dbReference type="Proteomes" id="UP000325577"/>
    </source>
</evidence>
<evidence type="ECO:0000256" key="5">
    <source>
        <dbReference type="SAM" id="Phobius"/>
    </source>
</evidence>
<evidence type="ECO:0000256" key="4">
    <source>
        <dbReference type="ARBA" id="ARBA00023136"/>
    </source>
</evidence>
<keyword evidence="4 5" id="KW-0472">Membrane</keyword>
<feature type="domain" description="Late embryogenesis abundant protein LEA-2 subgroup" evidence="6">
    <location>
        <begin position="268"/>
        <end position="358"/>
    </location>
</feature>
<evidence type="ECO:0000256" key="1">
    <source>
        <dbReference type="ARBA" id="ARBA00004167"/>
    </source>
</evidence>
<feature type="transmembrane region" description="Helical" evidence="5">
    <location>
        <begin position="43"/>
        <end position="66"/>
    </location>
</feature>
<dbReference type="EMBL" id="CM018052">
    <property type="protein sequence ID" value="KAA8515462.1"/>
    <property type="molecule type" value="Genomic_DNA"/>
</dbReference>
<gene>
    <name evidence="7" type="ORF">F0562_018927</name>
</gene>
<sequence length="393" mass="44724">MNSHVEVPIQAPSPQPRPLKRHHTARYYVHRVKESLTTRISKLVCAIFLSIIFFVGIITFILWLSLRPHRPRFHIRGFSIPGLAQQNGFENAQVNFNVTARNANLNIGVFYDAMDVTLYYQDLGIGRTSLLFPFYQEPKNTTVLAGVLSGASLTVTNQRWAQFLADRSRGTVIFRLEVSSTIRFKVSKWNSRHHKMHANCAVGVGPDGLILASYKDKRWLASVVIWLSLIPKSPIFTITNVYIPALDSQNSTLHRNNVVDNTSVICNLSISNPNKGIGIYYDNIHATSYYSDAVLGAKSILGFYQGHKKTLVFDLLINSGKEFWRGINSSENIELRVVLDTTVQYNYKIFKWKTKRHRMDFDAHMKLGPGGRILESKRQEYKPTSHNLKQNGN</sequence>
<dbReference type="PANTHER" id="PTHR31415">
    <property type="entry name" value="OS05G0367900 PROTEIN"/>
    <property type="match status" value="1"/>
</dbReference>
<dbReference type="InterPro" id="IPR004864">
    <property type="entry name" value="LEA_2"/>
</dbReference>
<dbReference type="Proteomes" id="UP000325577">
    <property type="component" value="Linkage Group LG9"/>
</dbReference>
<feature type="domain" description="Late embryogenesis abundant protein LEA-2 subgroup" evidence="6">
    <location>
        <begin position="98"/>
        <end position="200"/>
    </location>
</feature>
<reference evidence="7 8" key="1">
    <citation type="submission" date="2019-09" db="EMBL/GenBank/DDBJ databases">
        <title>A chromosome-level genome assembly of the Chinese tupelo Nyssa sinensis.</title>
        <authorList>
            <person name="Yang X."/>
            <person name="Kang M."/>
            <person name="Yang Y."/>
            <person name="Xiong H."/>
            <person name="Wang M."/>
            <person name="Zhang Z."/>
            <person name="Wang Z."/>
            <person name="Wu H."/>
            <person name="Ma T."/>
            <person name="Liu J."/>
            <person name="Xi Z."/>
        </authorList>
    </citation>
    <scope>NUCLEOTIDE SEQUENCE [LARGE SCALE GENOMIC DNA]</scope>
    <source>
        <strain evidence="7">J267</strain>
        <tissue evidence="7">Leaf</tissue>
    </source>
</reference>